<comment type="subcellular location">
    <subcellularLocation>
        <location evidence="1">Secreted</location>
    </subcellularLocation>
</comment>
<keyword evidence="10" id="KW-1185">Reference proteome</keyword>
<reference evidence="9" key="1">
    <citation type="submission" date="2022-11" db="EMBL/GenBank/DDBJ databases">
        <title>Centuries of genome instability and evolution in soft-shell clam transmissible cancer (bioRxiv).</title>
        <authorList>
            <person name="Hart S.F.M."/>
            <person name="Yonemitsu M.A."/>
            <person name="Giersch R.M."/>
            <person name="Beal B.F."/>
            <person name="Arriagada G."/>
            <person name="Davis B.W."/>
            <person name="Ostrander E.A."/>
            <person name="Goff S.P."/>
            <person name="Metzger M.J."/>
        </authorList>
    </citation>
    <scope>NUCLEOTIDE SEQUENCE</scope>
    <source>
        <strain evidence="9">MELC-2E11</strain>
        <tissue evidence="9">Siphon/mantle</tissue>
    </source>
</reference>
<dbReference type="EMBL" id="CP111013">
    <property type="protein sequence ID" value="WAQ96755.1"/>
    <property type="molecule type" value="Genomic_DNA"/>
</dbReference>
<dbReference type="InterPro" id="IPR029034">
    <property type="entry name" value="Cystine-knot_cytokine"/>
</dbReference>
<keyword evidence="4 6" id="KW-0339">Growth factor</keyword>
<dbReference type="InterPro" id="IPR017948">
    <property type="entry name" value="TGFb_CS"/>
</dbReference>
<dbReference type="SUPFAM" id="SSF57501">
    <property type="entry name" value="Cystine-knot cytokines"/>
    <property type="match status" value="1"/>
</dbReference>
<dbReference type="PROSITE" id="PS51362">
    <property type="entry name" value="TGF_BETA_2"/>
    <property type="match status" value="1"/>
</dbReference>
<dbReference type="PANTHER" id="PTHR11848">
    <property type="entry name" value="TGF-BETA FAMILY"/>
    <property type="match status" value="1"/>
</dbReference>
<evidence type="ECO:0000259" key="8">
    <source>
        <dbReference type="PROSITE" id="PS51362"/>
    </source>
</evidence>
<feature type="compositionally biased region" description="Acidic residues" evidence="7">
    <location>
        <begin position="227"/>
        <end position="239"/>
    </location>
</feature>
<feature type="domain" description="TGF-beta family profile" evidence="8">
    <location>
        <begin position="242"/>
        <end position="344"/>
    </location>
</feature>
<feature type="region of interest" description="Disordered" evidence="7">
    <location>
        <begin position="219"/>
        <end position="246"/>
    </location>
</feature>
<dbReference type="PROSITE" id="PS00250">
    <property type="entry name" value="TGF_BETA_1"/>
    <property type="match status" value="1"/>
</dbReference>
<comment type="similarity">
    <text evidence="2 6">Belongs to the TGF-beta family.</text>
</comment>
<dbReference type="Pfam" id="PF00019">
    <property type="entry name" value="TGF_beta"/>
    <property type="match status" value="1"/>
</dbReference>
<organism evidence="9 10">
    <name type="scientific">Mya arenaria</name>
    <name type="common">Soft-shell clam</name>
    <dbReference type="NCBI Taxonomy" id="6604"/>
    <lineage>
        <taxon>Eukaryota</taxon>
        <taxon>Metazoa</taxon>
        <taxon>Spiralia</taxon>
        <taxon>Lophotrochozoa</taxon>
        <taxon>Mollusca</taxon>
        <taxon>Bivalvia</taxon>
        <taxon>Autobranchia</taxon>
        <taxon>Heteroconchia</taxon>
        <taxon>Euheterodonta</taxon>
        <taxon>Imparidentia</taxon>
        <taxon>Neoheterodontei</taxon>
        <taxon>Myida</taxon>
        <taxon>Myoidea</taxon>
        <taxon>Myidae</taxon>
        <taxon>Mya</taxon>
    </lineage>
</organism>
<evidence type="ECO:0000256" key="7">
    <source>
        <dbReference type="SAM" id="MobiDB-lite"/>
    </source>
</evidence>
<evidence type="ECO:0000256" key="1">
    <source>
        <dbReference type="ARBA" id="ARBA00004613"/>
    </source>
</evidence>
<accession>A0ABY7DP27</accession>
<evidence type="ECO:0000313" key="9">
    <source>
        <dbReference type="EMBL" id="WAQ96755.1"/>
    </source>
</evidence>
<evidence type="ECO:0000256" key="4">
    <source>
        <dbReference type="ARBA" id="ARBA00023030"/>
    </source>
</evidence>
<evidence type="ECO:0000256" key="3">
    <source>
        <dbReference type="ARBA" id="ARBA00022525"/>
    </source>
</evidence>
<keyword evidence="3" id="KW-0964">Secreted</keyword>
<sequence>MQQLFVIFVISSIVFVSVIIARPIMLNIESAHNTILSSALKKAEDKDVKLSDNNGNFHRGGHSNAYGNLSVTPEFMMELYEKMSKSNFLSREADTIRSFKNIPITAREGPSQTPVQRHVNSHVHSLVFDISALDRKERVNRAELRLFTLIRPDRRSYIGVSREVAIYELMDFGASTNSDPNDTRQPVLIVYSTDPSKSHKHRNNRHDFLVHEIASNGGDTASTHLEDEYDEDIYDDDDDNSRNKRSRRRDCARWPMYVNFEDLRMHDMVIAPRGYKAYQCAGRCYVPLNNDATMHAIIQTMMHEEHPREWTSACCVPIKLAPMSLLYYDKRGVVTFKPSFDDMK</sequence>
<dbReference type="InterPro" id="IPR001839">
    <property type="entry name" value="TGF-b_C"/>
</dbReference>
<evidence type="ECO:0000313" key="10">
    <source>
        <dbReference type="Proteomes" id="UP001164746"/>
    </source>
</evidence>
<evidence type="ECO:0000256" key="6">
    <source>
        <dbReference type="RuleBase" id="RU000354"/>
    </source>
</evidence>
<evidence type="ECO:0000256" key="2">
    <source>
        <dbReference type="ARBA" id="ARBA00006656"/>
    </source>
</evidence>
<keyword evidence="5" id="KW-1015">Disulfide bond</keyword>
<name>A0ABY7DP27_MYAAR</name>
<dbReference type="Pfam" id="PF00688">
    <property type="entry name" value="TGFb_propeptide"/>
    <property type="match status" value="1"/>
</dbReference>
<dbReference type="Gene3D" id="2.10.90.10">
    <property type="entry name" value="Cystine-knot cytokines"/>
    <property type="match status" value="1"/>
</dbReference>
<dbReference type="InterPro" id="IPR015615">
    <property type="entry name" value="TGF-beta-rel"/>
</dbReference>
<dbReference type="Proteomes" id="UP001164746">
    <property type="component" value="Chromosome 2"/>
</dbReference>
<gene>
    <name evidence="9" type="ORF">MAR_029445</name>
</gene>
<dbReference type="SMART" id="SM00204">
    <property type="entry name" value="TGFB"/>
    <property type="match status" value="1"/>
</dbReference>
<dbReference type="InterPro" id="IPR001111">
    <property type="entry name" value="TGF-b_propeptide"/>
</dbReference>
<protein>
    <submittedName>
        <fullName evidence="9">BMP10-like protein</fullName>
    </submittedName>
</protein>
<evidence type="ECO:0000256" key="5">
    <source>
        <dbReference type="ARBA" id="ARBA00023157"/>
    </source>
</evidence>
<proteinExistence type="inferred from homology"/>